<evidence type="ECO:0000313" key="2">
    <source>
        <dbReference type="Proteomes" id="UP000260425"/>
    </source>
</evidence>
<organism evidence="1 2">
    <name type="scientific">Bacillus phage BSP38</name>
    <dbReference type="NCBI Taxonomy" id="2283013"/>
    <lineage>
        <taxon>Viruses</taxon>
        <taxon>Duplodnaviria</taxon>
        <taxon>Heunggongvirae</taxon>
        <taxon>Uroviricota</taxon>
        <taxon>Caudoviricetes</taxon>
        <taxon>Herelleviridae</taxon>
        <taxon>Bastillevirinae</taxon>
        <taxon>Jeonjuvirus</taxon>
        <taxon>Jeonjuvirus BSP38</taxon>
    </lineage>
</organism>
<proteinExistence type="predicted"/>
<organismHost>
    <name type="scientific">Bacillus subtilis</name>
    <dbReference type="NCBI Taxonomy" id="1423"/>
</organismHost>
<accession>A0A345MK19</accession>
<name>A0A345MK19_BPBSP</name>
<keyword evidence="2" id="KW-1185">Reference proteome</keyword>
<sequence length="158" mass="18606">MATLDPTQYTLVPFVLYDTLPEKMQALLNGESLLIKAFEQREKRDVLIRLEQKKFTVAQMSYDVYQSEDDPRYWITYNIGINDLSLFTCFKFEENTFELGNRYMINDVVLYVSEDGKTDTAIVEEVYVSNLDPSQFAYRLSRDDGLYAEEDLLQHKYM</sequence>
<dbReference type="EMBL" id="MH606185">
    <property type="protein sequence ID" value="AXH71201.1"/>
    <property type="molecule type" value="Genomic_DNA"/>
</dbReference>
<gene>
    <name evidence="1" type="ORF">BSP38_159</name>
</gene>
<evidence type="ECO:0000313" key="1">
    <source>
        <dbReference type="EMBL" id="AXH71201.1"/>
    </source>
</evidence>
<reference evidence="1 2" key="1">
    <citation type="submission" date="2018-07" db="EMBL/GenBank/DDBJ databases">
        <title>Complete nucleotide sequence of Bacillus phage BSP38.</title>
        <authorList>
            <person name="Ghosh K."/>
            <person name="Kim K.-P."/>
        </authorList>
    </citation>
    <scope>NUCLEOTIDE SEQUENCE [LARGE SCALE GENOMIC DNA]</scope>
</reference>
<protein>
    <submittedName>
        <fullName evidence="1">Uncharacterized protein</fullName>
    </submittedName>
</protein>
<dbReference type="Proteomes" id="UP000260425">
    <property type="component" value="Segment"/>
</dbReference>